<dbReference type="RefSeq" id="WP_014897148.1">
    <property type="nucleotide sequence ID" value="NC_018513.1"/>
</dbReference>
<dbReference type="KEGG" id="bct:GEM_1857"/>
<dbReference type="SUPFAM" id="SSF53474">
    <property type="entry name" value="alpha/beta-Hydrolases"/>
    <property type="match status" value="1"/>
</dbReference>
<proteinExistence type="predicted"/>
<dbReference type="Gene3D" id="3.40.50.1820">
    <property type="entry name" value="alpha/beta hydrolase"/>
    <property type="match status" value="1"/>
</dbReference>
<dbReference type="EMBL" id="CP003774">
    <property type="protein sequence ID" value="AFQ48281.1"/>
    <property type="molecule type" value="Genomic_DNA"/>
</dbReference>
<reference evidence="1 2" key="1">
    <citation type="journal article" date="2012" name="J. Bacteriol.">
        <title>Complete Genome Sequence of Burkholderia sp. Strain GG4, a Betaproteobacterium That Reduces 3-Oxo-N-Acylhomoserine Lactones and Produces Different N-Acylhomoserine Lactones.</title>
        <authorList>
            <person name="Hong K.W."/>
            <person name="Koh C.L."/>
            <person name="Sam C.K."/>
            <person name="Yin W.F."/>
            <person name="Chan K.G."/>
        </authorList>
    </citation>
    <scope>NUCLEOTIDE SEQUENCE [LARGE SCALE GENOMIC DNA]</scope>
    <source>
        <strain evidence="1 2">GG4</strain>
    </source>
</reference>
<protein>
    <recommendedName>
        <fullName evidence="3">Prolyl oligopeptidase family protein</fullName>
    </recommendedName>
</protein>
<evidence type="ECO:0000313" key="1">
    <source>
        <dbReference type="EMBL" id="AFQ48281.1"/>
    </source>
</evidence>
<evidence type="ECO:0008006" key="3">
    <source>
        <dbReference type="Google" id="ProtNLM"/>
    </source>
</evidence>
<gene>
    <name evidence="1" type="ORF">GEM_1857</name>
</gene>
<evidence type="ECO:0000313" key="2">
    <source>
        <dbReference type="Proteomes" id="UP000032866"/>
    </source>
</evidence>
<organism evidence="1 2">
    <name type="scientific">Burkholderia cepacia GG4</name>
    <dbReference type="NCBI Taxonomy" id="1009846"/>
    <lineage>
        <taxon>Bacteria</taxon>
        <taxon>Pseudomonadati</taxon>
        <taxon>Pseudomonadota</taxon>
        <taxon>Betaproteobacteria</taxon>
        <taxon>Burkholderiales</taxon>
        <taxon>Burkholderiaceae</taxon>
        <taxon>Burkholderia</taxon>
        <taxon>Burkholderia cepacia complex</taxon>
    </lineage>
</organism>
<dbReference type="InterPro" id="IPR029058">
    <property type="entry name" value="AB_hydrolase_fold"/>
</dbReference>
<sequence length="357" mass="39674">MNINKIEATHNSGAVRFETFCDQPADGAPEYAYYVYRNGEKIHVEWYKESPVFEYNHNGVDGFYHAAGFVKDSAGSIIQKSSNPLFLNPRVLTGGISQEPASSQALLFQSDEWEVPALYYPHAENRLFVLTPSAVNRASYTLPSFHRFSWAARGLFPGKVLCFSDPMLDLHSKLEIGWCVGTHESDLADVLAKLILDTAQSLGVPQEHIVTWGSSAGGFAALALSSRIEGSTAVAINPQIDALKYLNTAQVELFKTVAFAGISEDEIRSEHIDRIDMLERKRNSKPFRSVLIQNIHDEHHFEIHAKPFWNALGGNVMDGWSECGNDLAYFYRDSGGHVPETEEMLADIVGKCFPVTA</sequence>
<dbReference type="AlphaFoldDB" id="A0A9W3P9A4"/>
<accession>A0A9W3P9A4</accession>
<name>A0A9W3P9A4_BURCE</name>
<dbReference type="Proteomes" id="UP000032866">
    <property type="component" value="Chromosome 1"/>
</dbReference>